<dbReference type="Gene3D" id="1.10.287.130">
    <property type="match status" value="1"/>
</dbReference>
<dbReference type="EMBL" id="FWXD01000013">
    <property type="protein sequence ID" value="SMC26381.1"/>
    <property type="molecule type" value="Genomic_DNA"/>
</dbReference>
<evidence type="ECO:0000313" key="13">
    <source>
        <dbReference type="Proteomes" id="UP000192761"/>
    </source>
</evidence>
<dbReference type="InterPro" id="IPR004358">
    <property type="entry name" value="Sig_transdc_His_kin-like_C"/>
</dbReference>
<organism evidence="12 13">
    <name type="scientific">Andreprevotia lacus DSM 23236</name>
    <dbReference type="NCBI Taxonomy" id="1121001"/>
    <lineage>
        <taxon>Bacteria</taxon>
        <taxon>Pseudomonadati</taxon>
        <taxon>Pseudomonadota</taxon>
        <taxon>Betaproteobacteria</taxon>
        <taxon>Neisseriales</taxon>
        <taxon>Chitinibacteraceae</taxon>
        <taxon>Andreprevotia</taxon>
    </lineage>
</organism>
<evidence type="ECO:0000256" key="3">
    <source>
        <dbReference type="ARBA" id="ARBA00022553"/>
    </source>
</evidence>
<dbReference type="PROSITE" id="PS50109">
    <property type="entry name" value="HIS_KIN"/>
    <property type="match status" value="1"/>
</dbReference>
<dbReference type="OrthoDB" id="9810730at2"/>
<dbReference type="STRING" id="1121001.SAMN02745857_02470"/>
<dbReference type="CDD" id="cd17546">
    <property type="entry name" value="REC_hyHK_CKI1_RcsC-like"/>
    <property type="match status" value="1"/>
</dbReference>
<reference evidence="12 13" key="1">
    <citation type="submission" date="2017-04" db="EMBL/GenBank/DDBJ databases">
        <authorList>
            <person name="Afonso C.L."/>
            <person name="Miller P.J."/>
            <person name="Scott M.A."/>
            <person name="Spackman E."/>
            <person name="Goraichik I."/>
            <person name="Dimitrov K.M."/>
            <person name="Suarez D.L."/>
            <person name="Swayne D.E."/>
        </authorList>
    </citation>
    <scope>NUCLEOTIDE SEQUENCE [LARGE SCALE GENOMIC DNA]</scope>
    <source>
        <strain evidence="12 13">DSM 23236</strain>
    </source>
</reference>
<dbReference type="SUPFAM" id="SSF52172">
    <property type="entry name" value="CheY-like"/>
    <property type="match status" value="1"/>
</dbReference>
<protein>
    <recommendedName>
        <fullName evidence="2">histidine kinase</fullName>
        <ecNumber evidence="2">2.7.13.3</ecNumber>
    </recommendedName>
</protein>
<keyword evidence="5" id="KW-0418">Kinase</keyword>
<dbReference type="Pfam" id="PF07696">
    <property type="entry name" value="7TMR-DISMED2"/>
    <property type="match status" value="1"/>
</dbReference>
<sequence length="942" mass="101885">MSGLSGGLCCCRKLIALLISLLACCTLLWAAPVAAINVTPLTAGQHLDGSLTLYEDGTRKLTAEDAAALLVRGDFTPPQGLQRSRGYSASAWWLNFKLTNPGNEALKTYVEYSDGLIGNVSLYTRGAVGPAAFAAWQGQHFRAMQREGERPLPTVRPVFELSIPAHGSVDVLMRVAFDDASGMAGPIYSDVRIWGEQPFLQANTHELFLLGAMIGVMLLVAFASLIGFAATRDRTFLYYGLNLLLLTLSFHSATGVWPLLLWNGHFSLTLLFAMSGIYFICAALFVRNYLRTPQIAPRLDLALRAIVATGALGTLLAVSGLPQYSLYVLEFGGMGFLIYIIASLQAVRHGVAGAKLFLLAWAVYSISLSVTWGLRDYGLIEHDTFSYRFIFFGIVLEIVLFSMAMALRVAQLRRKKEEAEAAYRTQLQQEATMLEGLVLQRTQELDAARRDAEAANRAKSDFLAHVSHEIRTPLTAILGYAERLGNEQALSVQQARWLGQIGDSGDYLLSLIGNVLDVSRLEAGKVDVHESALSVETLVRQLQGLFEEQAARKGIAFEIHAEAQGWFSLDAGKWRQILVNLIGNAVKFTEEGGVTVRLDHERDPDGCNWLLAEVSDTGPGIGDDEAARIFEAFEQTASGRRAGGAGLGLAICRNFIGLMGGNIALVRRSSGACFTARVPVQPCSPQEEQAEVSIRLDGMTVLVAEDHRINQELLYDMLSSAGARVLMAEDGAEALDIWRSGMQVDLVLTDYHMPLLSGMQLSRGLRHLGYRQRIILVSAGHSPGQEALQEAGIDDWVGKPFSRRTLLAALAGTASPATVQEQADAREDGEETLALDRAAAALGYSMERFVPLAEKGLSRIGALLAACGVEHDMAAQGRHAHSAKGISGQVGAFRLMSALALLEHDPANTDLLDGAQTLLAEASAALAETSVTLGEQRLTRSA</sequence>
<keyword evidence="9" id="KW-0732">Signal</keyword>
<dbReference type="EC" id="2.7.13.3" evidence="2"/>
<dbReference type="SUPFAM" id="SSF55874">
    <property type="entry name" value="ATPase domain of HSP90 chaperone/DNA topoisomerase II/histidine kinase"/>
    <property type="match status" value="1"/>
</dbReference>
<accession>A0A1W1XS63</accession>
<dbReference type="InterPro" id="IPR003661">
    <property type="entry name" value="HisK_dim/P_dom"/>
</dbReference>
<evidence type="ECO:0000256" key="8">
    <source>
        <dbReference type="SAM" id="Phobius"/>
    </source>
</evidence>
<evidence type="ECO:0000256" key="7">
    <source>
        <dbReference type="SAM" id="Coils"/>
    </source>
</evidence>
<evidence type="ECO:0000256" key="9">
    <source>
        <dbReference type="SAM" id="SignalP"/>
    </source>
</evidence>
<evidence type="ECO:0000259" key="10">
    <source>
        <dbReference type="PROSITE" id="PS50109"/>
    </source>
</evidence>
<dbReference type="Gene3D" id="2.60.40.2380">
    <property type="match status" value="1"/>
</dbReference>
<evidence type="ECO:0000313" key="12">
    <source>
        <dbReference type="EMBL" id="SMC26381.1"/>
    </source>
</evidence>
<dbReference type="Pfam" id="PF00072">
    <property type="entry name" value="Response_reg"/>
    <property type="match status" value="1"/>
</dbReference>
<keyword evidence="8" id="KW-0812">Transmembrane</keyword>
<dbReference type="Pfam" id="PF00512">
    <property type="entry name" value="HisKA"/>
    <property type="match status" value="1"/>
</dbReference>
<feature type="chain" id="PRO_5012280587" description="histidine kinase" evidence="9">
    <location>
        <begin position="31"/>
        <end position="942"/>
    </location>
</feature>
<dbReference type="InterPro" id="IPR003594">
    <property type="entry name" value="HATPase_dom"/>
</dbReference>
<proteinExistence type="predicted"/>
<feature type="transmembrane region" description="Helical" evidence="8">
    <location>
        <begin position="236"/>
        <end position="260"/>
    </location>
</feature>
<feature type="coiled-coil region" evidence="7">
    <location>
        <begin position="402"/>
        <end position="429"/>
    </location>
</feature>
<dbReference type="SUPFAM" id="SSF47384">
    <property type="entry name" value="Homodimeric domain of signal transducing histidine kinase"/>
    <property type="match status" value="1"/>
</dbReference>
<dbReference type="GO" id="GO:0005886">
    <property type="term" value="C:plasma membrane"/>
    <property type="evidence" value="ECO:0007669"/>
    <property type="project" value="TreeGrafter"/>
</dbReference>
<keyword evidence="4" id="KW-0808">Transferase</keyword>
<keyword evidence="13" id="KW-1185">Reference proteome</keyword>
<feature type="transmembrane region" description="Helical" evidence="8">
    <location>
        <begin position="207"/>
        <end position="229"/>
    </location>
</feature>
<name>A0A1W1XS63_9NEIS</name>
<dbReference type="InterPro" id="IPR036097">
    <property type="entry name" value="HisK_dim/P_sf"/>
</dbReference>
<dbReference type="Pfam" id="PF02518">
    <property type="entry name" value="HATPase_c"/>
    <property type="match status" value="1"/>
</dbReference>
<dbReference type="PANTHER" id="PTHR43047:SF72">
    <property type="entry name" value="OSMOSENSING HISTIDINE PROTEIN KINASE SLN1"/>
    <property type="match status" value="1"/>
</dbReference>
<feature type="domain" description="Histidine kinase" evidence="10">
    <location>
        <begin position="465"/>
        <end position="682"/>
    </location>
</feature>
<dbReference type="InterPro" id="IPR005467">
    <property type="entry name" value="His_kinase_dom"/>
</dbReference>
<evidence type="ECO:0000259" key="11">
    <source>
        <dbReference type="PROSITE" id="PS50110"/>
    </source>
</evidence>
<keyword evidence="8" id="KW-0472">Membrane</keyword>
<keyword evidence="8" id="KW-1133">Transmembrane helix</keyword>
<keyword evidence="3 6" id="KW-0597">Phosphoprotein</keyword>
<dbReference type="InterPro" id="IPR011623">
    <property type="entry name" value="7TMR_DISM_rcpt_extracell_dom1"/>
</dbReference>
<dbReference type="InterPro" id="IPR001789">
    <property type="entry name" value="Sig_transdc_resp-reg_receiver"/>
</dbReference>
<evidence type="ECO:0000256" key="2">
    <source>
        <dbReference type="ARBA" id="ARBA00012438"/>
    </source>
</evidence>
<dbReference type="InterPro" id="IPR011622">
    <property type="entry name" value="7TMR_DISM_rcpt_extracell_dom2"/>
</dbReference>
<dbReference type="InterPro" id="IPR011006">
    <property type="entry name" value="CheY-like_superfamily"/>
</dbReference>
<dbReference type="PRINTS" id="PR00344">
    <property type="entry name" value="BCTRLSENSOR"/>
</dbReference>
<evidence type="ECO:0000256" key="5">
    <source>
        <dbReference type="ARBA" id="ARBA00022777"/>
    </source>
</evidence>
<dbReference type="GO" id="GO:0009927">
    <property type="term" value="F:histidine phosphotransfer kinase activity"/>
    <property type="evidence" value="ECO:0007669"/>
    <property type="project" value="TreeGrafter"/>
</dbReference>
<feature type="domain" description="Response regulatory" evidence="11">
    <location>
        <begin position="700"/>
        <end position="814"/>
    </location>
</feature>
<feature type="modified residue" description="4-aspartylphosphate" evidence="6">
    <location>
        <position position="750"/>
    </location>
</feature>
<feature type="transmembrane region" description="Helical" evidence="8">
    <location>
        <begin position="301"/>
        <end position="318"/>
    </location>
</feature>
<dbReference type="Pfam" id="PF07695">
    <property type="entry name" value="7TMR-DISM_7TM"/>
    <property type="match status" value="1"/>
</dbReference>
<feature type="signal peptide" evidence="9">
    <location>
        <begin position="1"/>
        <end position="30"/>
    </location>
</feature>
<dbReference type="CDD" id="cd00082">
    <property type="entry name" value="HisKA"/>
    <property type="match status" value="1"/>
</dbReference>
<evidence type="ECO:0000256" key="1">
    <source>
        <dbReference type="ARBA" id="ARBA00000085"/>
    </source>
</evidence>
<feature type="transmembrane region" description="Helical" evidence="8">
    <location>
        <begin position="266"/>
        <end position="289"/>
    </location>
</feature>
<comment type="catalytic activity">
    <reaction evidence="1">
        <text>ATP + protein L-histidine = ADP + protein N-phospho-L-histidine.</text>
        <dbReference type="EC" id="2.7.13.3"/>
    </reaction>
</comment>
<evidence type="ECO:0000256" key="6">
    <source>
        <dbReference type="PROSITE-ProRule" id="PRU00169"/>
    </source>
</evidence>
<dbReference type="SUPFAM" id="SSF47226">
    <property type="entry name" value="Histidine-containing phosphotransfer domain, HPT domain"/>
    <property type="match status" value="1"/>
</dbReference>
<dbReference type="SMART" id="SM00448">
    <property type="entry name" value="REC"/>
    <property type="match status" value="1"/>
</dbReference>
<feature type="transmembrane region" description="Helical" evidence="8">
    <location>
        <begin position="356"/>
        <end position="374"/>
    </location>
</feature>
<feature type="transmembrane region" description="Helical" evidence="8">
    <location>
        <begin position="324"/>
        <end position="344"/>
    </location>
</feature>
<dbReference type="PANTHER" id="PTHR43047">
    <property type="entry name" value="TWO-COMPONENT HISTIDINE PROTEIN KINASE"/>
    <property type="match status" value="1"/>
</dbReference>
<gene>
    <name evidence="12" type="ORF">SAMN02745857_02470</name>
</gene>
<dbReference type="GO" id="GO:0000155">
    <property type="term" value="F:phosphorelay sensor kinase activity"/>
    <property type="evidence" value="ECO:0007669"/>
    <property type="project" value="InterPro"/>
</dbReference>
<dbReference type="PROSITE" id="PS50110">
    <property type="entry name" value="RESPONSE_REGULATORY"/>
    <property type="match status" value="1"/>
</dbReference>
<feature type="transmembrane region" description="Helical" evidence="8">
    <location>
        <begin position="386"/>
        <end position="407"/>
    </location>
</feature>
<dbReference type="InterPro" id="IPR036641">
    <property type="entry name" value="HPT_dom_sf"/>
</dbReference>
<dbReference type="AlphaFoldDB" id="A0A1W1XS63"/>
<evidence type="ECO:0000256" key="4">
    <source>
        <dbReference type="ARBA" id="ARBA00022679"/>
    </source>
</evidence>
<dbReference type="Gene3D" id="3.40.50.2300">
    <property type="match status" value="1"/>
</dbReference>
<dbReference type="Proteomes" id="UP000192761">
    <property type="component" value="Unassembled WGS sequence"/>
</dbReference>
<dbReference type="Gene3D" id="3.30.565.10">
    <property type="entry name" value="Histidine kinase-like ATPase, C-terminal domain"/>
    <property type="match status" value="1"/>
</dbReference>
<dbReference type="SMART" id="SM00387">
    <property type="entry name" value="HATPase_c"/>
    <property type="match status" value="1"/>
</dbReference>
<dbReference type="InterPro" id="IPR036890">
    <property type="entry name" value="HATPase_C_sf"/>
</dbReference>
<keyword evidence="7" id="KW-0175">Coiled coil</keyword>
<dbReference type="SMART" id="SM00388">
    <property type="entry name" value="HisKA"/>
    <property type="match status" value="1"/>
</dbReference>